<accession>A0A5B7J250</accession>
<dbReference type="AlphaFoldDB" id="A0A5B7J250"/>
<sequence length="93" mass="10222">MELCGGRPALQRSSRAKVVVRFSLCVPGDSSYRDAWRHSKHATSEPSVPLSLASHSCRDAVQVWEEDRGWGGAVGLLTSHSCVACMPHRHPRL</sequence>
<dbReference type="EMBL" id="VSRR010076445">
    <property type="protein sequence ID" value="MPC88046.1"/>
    <property type="molecule type" value="Genomic_DNA"/>
</dbReference>
<keyword evidence="2" id="KW-1185">Reference proteome</keyword>
<gene>
    <name evidence="1" type="ORF">E2C01_082936</name>
</gene>
<reference evidence="1 2" key="1">
    <citation type="submission" date="2019-05" db="EMBL/GenBank/DDBJ databases">
        <title>Another draft genome of Portunus trituberculatus and its Hox gene families provides insights of decapod evolution.</title>
        <authorList>
            <person name="Jeong J.-H."/>
            <person name="Song I."/>
            <person name="Kim S."/>
            <person name="Choi T."/>
            <person name="Kim D."/>
            <person name="Ryu S."/>
            <person name="Kim W."/>
        </authorList>
    </citation>
    <scope>NUCLEOTIDE SEQUENCE [LARGE SCALE GENOMIC DNA]</scope>
    <source>
        <tissue evidence="1">Muscle</tissue>
    </source>
</reference>
<organism evidence="1 2">
    <name type="scientific">Portunus trituberculatus</name>
    <name type="common">Swimming crab</name>
    <name type="synonym">Neptunus trituberculatus</name>
    <dbReference type="NCBI Taxonomy" id="210409"/>
    <lineage>
        <taxon>Eukaryota</taxon>
        <taxon>Metazoa</taxon>
        <taxon>Ecdysozoa</taxon>
        <taxon>Arthropoda</taxon>
        <taxon>Crustacea</taxon>
        <taxon>Multicrustacea</taxon>
        <taxon>Malacostraca</taxon>
        <taxon>Eumalacostraca</taxon>
        <taxon>Eucarida</taxon>
        <taxon>Decapoda</taxon>
        <taxon>Pleocyemata</taxon>
        <taxon>Brachyura</taxon>
        <taxon>Eubrachyura</taxon>
        <taxon>Portunoidea</taxon>
        <taxon>Portunidae</taxon>
        <taxon>Portuninae</taxon>
        <taxon>Portunus</taxon>
    </lineage>
</organism>
<protein>
    <submittedName>
        <fullName evidence="1">Uncharacterized protein</fullName>
    </submittedName>
</protein>
<evidence type="ECO:0000313" key="1">
    <source>
        <dbReference type="EMBL" id="MPC88046.1"/>
    </source>
</evidence>
<comment type="caution">
    <text evidence="1">The sequence shown here is derived from an EMBL/GenBank/DDBJ whole genome shotgun (WGS) entry which is preliminary data.</text>
</comment>
<evidence type="ECO:0000313" key="2">
    <source>
        <dbReference type="Proteomes" id="UP000324222"/>
    </source>
</evidence>
<proteinExistence type="predicted"/>
<name>A0A5B7J250_PORTR</name>
<dbReference type="Proteomes" id="UP000324222">
    <property type="component" value="Unassembled WGS sequence"/>
</dbReference>